<evidence type="ECO:0000313" key="1">
    <source>
        <dbReference type="EMBL" id="KAJ9556910.1"/>
    </source>
</evidence>
<dbReference type="Proteomes" id="UP001172457">
    <property type="component" value="Chromosome 3"/>
</dbReference>
<keyword evidence="2" id="KW-1185">Reference proteome</keyword>
<organism evidence="1 2">
    <name type="scientific">Centaurea solstitialis</name>
    <name type="common">yellow star-thistle</name>
    <dbReference type="NCBI Taxonomy" id="347529"/>
    <lineage>
        <taxon>Eukaryota</taxon>
        <taxon>Viridiplantae</taxon>
        <taxon>Streptophyta</taxon>
        <taxon>Embryophyta</taxon>
        <taxon>Tracheophyta</taxon>
        <taxon>Spermatophyta</taxon>
        <taxon>Magnoliopsida</taxon>
        <taxon>eudicotyledons</taxon>
        <taxon>Gunneridae</taxon>
        <taxon>Pentapetalae</taxon>
        <taxon>asterids</taxon>
        <taxon>campanulids</taxon>
        <taxon>Asterales</taxon>
        <taxon>Asteraceae</taxon>
        <taxon>Carduoideae</taxon>
        <taxon>Cardueae</taxon>
        <taxon>Centaureinae</taxon>
        <taxon>Centaurea</taxon>
    </lineage>
</organism>
<dbReference type="EMBL" id="JARYMX010000003">
    <property type="protein sequence ID" value="KAJ9556910.1"/>
    <property type="molecule type" value="Genomic_DNA"/>
</dbReference>
<comment type="caution">
    <text evidence="1">The sequence shown here is derived from an EMBL/GenBank/DDBJ whole genome shotgun (WGS) entry which is preliminary data.</text>
</comment>
<protein>
    <submittedName>
        <fullName evidence="1">Uncharacterized protein</fullName>
    </submittedName>
</protein>
<reference evidence="1" key="1">
    <citation type="submission" date="2023-03" db="EMBL/GenBank/DDBJ databases">
        <title>Chromosome-scale reference genome and RAD-based genetic map of yellow starthistle (Centaurea solstitialis) reveal putative structural variation and QTLs associated with invader traits.</title>
        <authorList>
            <person name="Reatini B."/>
            <person name="Cang F.A."/>
            <person name="Jiang Q."/>
            <person name="Mckibben M.T.W."/>
            <person name="Barker M.S."/>
            <person name="Rieseberg L.H."/>
            <person name="Dlugosch K.M."/>
        </authorList>
    </citation>
    <scope>NUCLEOTIDE SEQUENCE</scope>
    <source>
        <strain evidence="1">CAN-66</strain>
        <tissue evidence="1">Leaf</tissue>
    </source>
</reference>
<accession>A0AA38WLK8</accession>
<proteinExistence type="predicted"/>
<evidence type="ECO:0000313" key="2">
    <source>
        <dbReference type="Proteomes" id="UP001172457"/>
    </source>
</evidence>
<sequence>MNILRVGIPNGAQLMEEIGVDRWSRAYFPGIRYNIMTSNSAEFINAMSRFARRLPIVGLVYTLNHPLTEWAQHKFWKRVGKSATWTVRGIGYNI</sequence>
<name>A0AA38WLK8_9ASTR</name>
<gene>
    <name evidence="1" type="ORF">OSB04_011524</name>
</gene>
<dbReference type="AlphaFoldDB" id="A0AA38WLK8"/>